<protein>
    <recommendedName>
        <fullName evidence="7">DNA topoisomerase 4 subunit A</fullName>
        <ecNumber evidence="7">5.6.2.2</ecNumber>
    </recommendedName>
    <alternativeName>
        <fullName evidence="7">Topoisomerase IV subunit A</fullName>
    </alternativeName>
</protein>
<dbReference type="EC" id="5.6.2.2" evidence="7"/>
<comment type="subcellular location">
    <subcellularLocation>
        <location evidence="7">Cell membrane</location>
        <topology evidence="7">Peripheral membrane protein</topology>
    </subcellularLocation>
</comment>
<dbReference type="GO" id="GO:0005524">
    <property type="term" value="F:ATP binding"/>
    <property type="evidence" value="ECO:0007669"/>
    <property type="project" value="InterPro"/>
</dbReference>
<evidence type="ECO:0000256" key="1">
    <source>
        <dbReference type="ARBA" id="ARBA00000185"/>
    </source>
</evidence>
<comment type="subunit">
    <text evidence="7">Heterotetramer composed of ParC and ParE.</text>
</comment>
<dbReference type="GO" id="GO:0003677">
    <property type="term" value="F:DNA binding"/>
    <property type="evidence" value="ECO:0007669"/>
    <property type="project" value="UniProtKB-UniRule"/>
</dbReference>
<dbReference type="GO" id="GO:0005737">
    <property type="term" value="C:cytoplasm"/>
    <property type="evidence" value="ECO:0007669"/>
    <property type="project" value="TreeGrafter"/>
</dbReference>
<feature type="compositionally biased region" description="Basic and acidic residues" evidence="9">
    <location>
        <begin position="752"/>
        <end position="761"/>
    </location>
</feature>
<evidence type="ECO:0000256" key="4">
    <source>
        <dbReference type="ARBA" id="ARBA00023125"/>
    </source>
</evidence>
<comment type="similarity">
    <text evidence="7">Belongs to the type II topoisomerase GyrA/ParC subunit family. ParC type 1 subfamily.</text>
</comment>
<feature type="region of interest" description="Disordered" evidence="9">
    <location>
        <begin position="726"/>
        <end position="761"/>
    </location>
</feature>
<keyword evidence="5 7" id="KW-0472">Membrane</keyword>
<dbReference type="NCBIfam" id="TIGR01062">
    <property type="entry name" value="parC_Gneg"/>
    <property type="match status" value="1"/>
</dbReference>
<dbReference type="FunFam" id="1.10.268.10:FF:000001">
    <property type="entry name" value="DNA gyrase subunit A"/>
    <property type="match status" value="1"/>
</dbReference>
<evidence type="ECO:0000313" key="12">
    <source>
        <dbReference type="Proteomes" id="UP000470213"/>
    </source>
</evidence>
<dbReference type="InterPro" id="IPR013757">
    <property type="entry name" value="Topo_IIA_A_a_sf"/>
</dbReference>
<dbReference type="GO" id="GO:0019897">
    <property type="term" value="C:extrinsic component of plasma membrane"/>
    <property type="evidence" value="ECO:0007669"/>
    <property type="project" value="UniProtKB-UniRule"/>
</dbReference>
<evidence type="ECO:0000256" key="2">
    <source>
        <dbReference type="ARBA" id="ARBA00022475"/>
    </source>
</evidence>
<gene>
    <name evidence="7 11" type="primary">parC</name>
    <name evidence="11" type="ORF">GTH32_13025</name>
</gene>
<dbReference type="AlphaFoldDB" id="A0A7X5LMH3"/>
<keyword evidence="3 7" id="KW-0799">Topoisomerase</keyword>
<organism evidence="11 12">
    <name type="scientific">Alteromonas profundi</name>
    <dbReference type="NCBI Taxonomy" id="2696062"/>
    <lineage>
        <taxon>Bacteria</taxon>
        <taxon>Pseudomonadati</taxon>
        <taxon>Pseudomonadota</taxon>
        <taxon>Gammaproteobacteria</taxon>
        <taxon>Alteromonadales</taxon>
        <taxon>Alteromonadaceae</taxon>
        <taxon>Alteromonas/Salinimonas group</taxon>
        <taxon>Alteromonas</taxon>
    </lineage>
</organism>
<evidence type="ECO:0000259" key="10">
    <source>
        <dbReference type="PROSITE" id="PS52040"/>
    </source>
</evidence>
<dbReference type="Pfam" id="PF00521">
    <property type="entry name" value="DNA_topoisoIV"/>
    <property type="match status" value="1"/>
</dbReference>
<dbReference type="PROSITE" id="PS52040">
    <property type="entry name" value="TOPO_IIA"/>
    <property type="match status" value="1"/>
</dbReference>
<keyword evidence="6 7" id="KW-0413">Isomerase</keyword>
<feature type="site" description="Interaction with DNA" evidence="7">
    <location>
        <position position="82"/>
    </location>
</feature>
<dbReference type="HAMAP" id="MF_00936">
    <property type="entry name" value="ParC_type1"/>
    <property type="match status" value="1"/>
</dbReference>
<dbReference type="RefSeq" id="WP_163086331.1">
    <property type="nucleotide sequence ID" value="NZ_JAAAWN010000017.1"/>
</dbReference>
<evidence type="ECO:0000256" key="3">
    <source>
        <dbReference type="ARBA" id="ARBA00023029"/>
    </source>
</evidence>
<dbReference type="FunFam" id="3.30.1360.40:FF:000005">
    <property type="entry name" value="DNA topoisomerase 4 subunit A"/>
    <property type="match status" value="1"/>
</dbReference>
<dbReference type="PANTHER" id="PTHR43493:SF1">
    <property type="entry name" value="DNA TOPOISOMERASE 4 SUBUNIT A"/>
    <property type="match status" value="1"/>
</dbReference>
<dbReference type="Gene3D" id="1.10.268.10">
    <property type="entry name" value="Topoisomerase, domain 3"/>
    <property type="match status" value="1"/>
</dbReference>
<dbReference type="Gene3D" id="2.120.10.90">
    <property type="entry name" value="DNA gyrase/topoisomerase IV, subunit A, C-terminal"/>
    <property type="match status" value="1"/>
</dbReference>
<accession>A0A7X5LMH3</accession>
<reference evidence="11 12" key="1">
    <citation type="submission" date="2020-01" db="EMBL/GenBank/DDBJ databases">
        <authorList>
            <person name="Chen J."/>
            <person name="Zhu S."/>
            <person name="Yang J."/>
        </authorList>
    </citation>
    <scope>NUCLEOTIDE SEQUENCE [LARGE SCALE GENOMIC DNA]</scope>
    <source>
        <strain evidence="11 12">345S023</strain>
    </source>
</reference>
<dbReference type="InterPro" id="IPR050220">
    <property type="entry name" value="Type_II_DNA_Topoisomerases"/>
</dbReference>
<evidence type="ECO:0000313" key="11">
    <source>
        <dbReference type="EMBL" id="NDV92096.1"/>
    </source>
</evidence>
<dbReference type="EMBL" id="JAAAWN010000017">
    <property type="protein sequence ID" value="NDV92096.1"/>
    <property type="molecule type" value="Genomic_DNA"/>
</dbReference>
<evidence type="ECO:0000256" key="7">
    <source>
        <dbReference type="HAMAP-Rule" id="MF_00936"/>
    </source>
</evidence>
<feature type="active site" description="O-(5'-phospho-DNA)-tyrosine intermediate" evidence="7 8">
    <location>
        <position position="127"/>
    </location>
</feature>
<comment type="catalytic activity">
    <reaction evidence="1 7 8">
        <text>ATP-dependent breakage, passage and rejoining of double-stranded DNA.</text>
        <dbReference type="EC" id="5.6.2.2"/>
    </reaction>
</comment>
<dbReference type="SMART" id="SM00434">
    <property type="entry name" value="TOP4c"/>
    <property type="match status" value="1"/>
</dbReference>
<comment type="function">
    <text evidence="7">Topoisomerase IV is essential for chromosome segregation. It relaxes supercoiled DNA. Performs the decatenation events required during the replication of a circular DNA molecule.</text>
</comment>
<evidence type="ECO:0000256" key="9">
    <source>
        <dbReference type="SAM" id="MobiDB-lite"/>
    </source>
</evidence>
<comment type="caution">
    <text evidence="11">The sequence shown here is derived from an EMBL/GenBank/DDBJ whole genome shotgun (WGS) entry which is preliminary data.</text>
</comment>
<dbReference type="InterPro" id="IPR013758">
    <property type="entry name" value="Topo_IIA_A/C_ab"/>
</dbReference>
<evidence type="ECO:0000256" key="8">
    <source>
        <dbReference type="PROSITE-ProRule" id="PRU01384"/>
    </source>
</evidence>
<name>A0A7X5LMH3_9ALTE</name>
<dbReference type="InterPro" id="IPR035516">
    <property type="entry name" value="Gyrase/topoIV_suA_C"/>
</dbReference>
<dbReference type="GO" id="GO:0007059">
    <property type="term" value="P:chromosome segregation"/>
    <property type="evidence" value="ECO:0007669"/>
    <property type="project" value="UniProtKB-UniRule"/>
</dbReference>
<dbReference type="PANTHER" id="PTHR43493">
    <property type="entry name" value="DNA GYRASE/TOPOISOMERASE SUBUNIT A"/>
    <property type="match status" value="1"/>
</dbReference>
<dbReference type="GO" id="GO:0006265">
    <property type="term" value="P:DNA topological change"/>
    <property type="evidence" value="ECO:0007669"/>
    <property type="project" value="UniProtKB-UniRule"/>
</dbReference>
<dbReference type="SUPFAM" id="SSF101904">
    <property type="entry name" value="GyrA/ParC C-terminal domain-like"/>
    <property type="match status" value="1"/>
</dbReference>
<feature type="site" description="Interaction with DNA" evidence="7">
    <location>
        <position position="84"/>
    </location>
</feature>
<dbReference type="GO" id="GO:0005694">
    <property type="term" value="C:chromosome"/>
    <property type="evidence" value="ECO:0007669"/>
    <property type="project" value="InterPro"/>
</dbReference>
<dbReference type="InterPro" id="IPR005742">
    <property type="entry name" value="TopoIV_A_Gneg"/>
</dbReference>
<dbReference type="GO" id="GO:0003918">
    <property type="term" value="F:DNA topoisomerase type II (double strand cut, ATP-hydrolyzing) activity"/>
    <property type="evidence" value="ECO:0007669"/>
    <property type="project" value="UniProtKB-UniRule"/>
</dbReference>
<dbReference type="Gene3D" id="3.90.199.10">
    <property type="entry name" value="Topoisomerase II, domain 5"/>
    <property type="match status" value="1"/>
</dbReference>
<feature type="site" description="Interaction with DNA" evidence="7">
    <location>
        <position position="46"/>
    </location>
</feature>
<feature type="site" description="Transition state stabilizer" evidence="7">
    <location>
        <position position="126"/>
    </location>
</feature>
<dbReference type="InterPro" id="IPR002205">
    <property type="entry name" value="Topo_IIA_dom_A"/>
</dbReference>
<dbReference type="CDD" id="cd00187">
    <property type="entry name" value="TOP4c"/>
    <property type="match status" value="1"/>
</dbReference>
<dbReference type="NCBIfam" id="NF004044">
    <property type="entry name" value="PRK05561.1"/>
    <property type="match status" value="1"/>
</dbReference>
<feature type="domain" description="Topo IIA-type catalytic" evidence="10">
    <location>
        <begin position="38"/>
        <end position="501"/>
    </location>
</feature>
<dbReference type="Proteomes" id="UP000470213">
    <property type="component" value="Unassembled WGS sequence"/>
</dbReference>
<keyword evidence="2 7" id="KW-1003">Cell membrane</keyword>
<sequence>MSDEIIINRDGVEQLPLRRFTEDAYLNYSMYVIMDRALPHISDGLKPVQRRIIYAMSDLGLSANAKYKKSARTVGDVLGKFHPHGDSACYEAMVLMAQPFSYRYPLVDGQGNWGAPDDPKSFAAMRYTEAKLSRFSEVLLNELGQGTVDWVPNFDGTLNEPSMLPARLPHILLNGVTGIAVGMATDIPPHNVRELAAACAMLLDNSKADLQDVLAHVNGPDYPTEAEIITPKSDIQKLYETGRGSIKMRAVYHEESGDVVVTALPHQASGAKILEQIASQMQAKKLPMVSDLRDESDHENPTRLVITPRSNRVDIAQLMQHLFATTDLEKNYRVNLNMIGLDGRPQVKDLRTILTEWLVYRKETVTRRLQYRLDKVLARLHILEGLLIAFLNIDEVIEIIRTYDKPKPELMQRFALSDTQAEAILELKLRHLAKLEEVKIRGEQDELAAERDKLQTLLGSDRRLKTLIKKEILADAEKYGDDRRSPLMVREEAKALSEKELVPAESVTVVLSEKGWARCAKGHDIDAEGLSYKAGDGYLSSAEGKSNQPAVFMDTSGRTFSCDAHGLPSARSQGEPLTGRFSIVGGESFEHVLMAADDAKFLVGSDAGYGFVGTFKDMVSKNKAGKAFLSLPKAAKVMKPQPVSELEKDWCLAISNEGRMLLFPLRDLPSLGKGKGNKLMSIPSIKAQAREEYIKILTVVPDGASLKVSAGKRSMTLSYDDLTHYQGERGRRGNKLPRGLQRVDNVEVEAAPQHKDSEQNS</sequence>
<keyword evidence="12" id="KW-1185">Reference proteome</keyword>
<evidence type="ECO:0000256" key="5">
    <source>
        <dbReference type="ARBA" id="ARBA00023136"/>
    </source>
</evidence>
<proteinExistence type="inferred from homology"/>
<dbReference type="Gene3D" id="3.30.1360.40">
    <property type="match status" value="1"/>
</dbReference>
<evidence type="ECO:0000256" key="6">
    <source>
        <dbReference type="ARBA" id="ARBA00023235"/>
    </source>
</evidence>
<dbReference type="InterPro" id="IPR013760">
    <property type="entry name" value="Topo_IIA-like_dom_sf"/>
</dbReference>
<dbReference type="GO" id="GO:0009330">
    <property type="term" value="C:DNA topoisomerase type II (double strand cut, ATP-hydrolyzing) complex"/>
    <property type="evidence" value="ECO:0007669"/>
    <property type="project" value="TreeGrafter"/>
</dbReference>
<dbReference type="SUPFAM" id="SSF56719">
    <property type="entry name" value="Type II DNA topoisomerase"/>
    <property type="match status" value="1"/>
</dbReference>
<keyword evidence="4 7" id="KW-0238">DNA-binding</keyword>